<feature type="compositionally biased region" description="Basic and acidic residues" evidence="2">
    <location>
        <begin position="245"/>
        <end position="266"/>
    </location>
</feature>
<evidence type="ECO:0000313" key="5">
    <source>
        <dbReference type="Proteomes" id="UP001059041"/>
    </source>
</evidence>
<keyword evidence="1" id="KW-0175">Coiled coil</keyword>
<organism evidence="4 5">
    <name type="scientific">Triplophysa rosa</name>
    <name type="common">Cave loach</name>
    <dbReference type="NCBI Taxonomy" id="992332"/>
    <lineage>
        <taxon>Eukaryota</taxon>
        <taxon>Metazoa</taxon>
        <taxon>Chordata</taxon>
        <taxon>Craniata</taxon>
        <taxon>Vertebrata</taxon>
        <taxon>Euteleostomi</taxon>
        <taxon>Actinopterygii</taxon>
        <taxon>Neopterygii</taxon>
        <taxon>Teleostei</taxon>
        <taxon>Ostariophysi</taxon>
        <taxon>Cypriniformes</taxon>
        <taxon>Nemacheilidae</taxon>
        <taxon>Triplophysa</taxon>
    </lineage>
</organism>
<feature type="chain" id="PRO_5040872341" evidence="3">
    <location>
        <begin position="30"/>
        <end position="443"/>
    </location>
</feature>
<feature type="region of interest" description="Disordered" evidence="2">
    <location>
        <begin position="235"/>
        <end position="266"/>
    </location>
</feature>
<dbReference type="GO" id="GO:0000139">
    <property type="term" value="C:Golgi membrane"/>
    <property type="evidence" value="ECO:0007669"/>
    <property type="project" value="InterPro"/>
</dbReference>
<feature type="region of interest" description="Disordered" evidence="2">
    <location>
        <begin position="367"/>
        <end position="443"/>
    </location>
</feature>
<evidence type="ECO:0000256" key="3">
    <source>
        <dbReference type="SAM" id="SignalP"/>
    </source>
</evidence>
<proteinExistence type="predicted"/>
<protein>
    <submittedName>
        <fullName evidence="4">Golgi integral membrane protein 4b</fullName>
    </submittedName>
</protein>
<feature type="signal peptide" evidence="3">
    <location>
        <begin position="1"/>
        <end position="29"/>
    </location>
</feature>
<reference evidence="4" key="1">
    <citation type="submission" date="2021-02" db="EMBL/GenBank/DDBJ databases">
        <title>Comparative genomics reveals that relaxation of natural selection precedes convergent phenotypic evolution of cavefish.</title>
        <authorList>
            <person name="Peng Z."/>
        </authorList>
    </citation>
    <scope>NUCLEOTIDE SEQUENCE</scope>
    <source>
        <tissue evidence="4">Muscle</tissue>
    </source>
</reference>
<dbReference type="InterPro" id="IPR042336">
    <property type="entry name" value="GOLIM4"/>
</dbReference>
<dbReference type="PANTHER" id="PTHR22909:SF24">
    <property type="entry name" value="GOLGI INTEGRAL MEMBRANE PROTEIN 4-RELATED"/>
    <property type="match status" value="1"/>
</dbReference>
<evidence type="ECO:0000256" key="1">
    <source>
        <dbReference type="SAM" id="Coils"/>
    </source>
</evidence>
<name>A0A9W8C7Z4_TRIRA</name>
<gene>
    <name evidence="4" type="ORF">IRJ41_023980</name>
</gene>
<keyword evidence="5" id="KW-1185">Reference proteome</keyword>
<feature type="compositionally biased region" description="Acidic residues" evidence="2">
    <location>
        <begin position="389"/>
        <end position="404"/>
    </location>
</feature>
<keyword evidence="3" id="KW-0732">Signal</keyword>
<dbReference type="AlphaFoldDB" id="A0A9W8C7Z4"/>
<dbReference type="PANTHER" id="PTHR22909">
    <property type="entry name" value="GOLGI INTEGRAL MEMBRANE PROTEIN 4"/>
    <property type="match status" value="1"/>
</dbReference>
<comment type="caution">
    <text evidence="4">The sequence shown here is derived from an EMBL/GenBank/DDBJ whole genome shotgun (WGS) entry which is preliminary data.</text>
</comment>
<evidence type="ECO:0000256" key="2">
    <source>
        <dbReference type="SAM" id="MobiDB-lite"/>
    </source>
</evidence>
<feature type="compositionally biased region" description="Basic and acidic residues" evidence="2">
    <location>
        <begin position="405"/>
        <end position="416"/>
    </location>
</feature>
<accession>A0A9W8C7Z4</accession>
<dbReference type="EMBL" id="JAFHDT010000005">
    <property type="protein sequence ID" value="KAI7810310.1"/>
    <property type="molecule type" value="Genomic_DNA"/>
</dbReference>
<evidence type="ECO:0000313" key="4">
    <source>
        <dbReference type="EMBL" id="KAI7810310.1"/>
    </source>
</evidence>
<sequence>MGKGICSRRQRRFFQSFLLLLFICGTVCALMISYEMHRELKKTEATALQYQQHQESLSAQLQVVYEHHSKLEKSLQKERLEHKKAEEDFLVFKRESQKALNKEKQDSTSRLNVMQTQHQILKAQHEDLKMQYYELQKKNQNQGENHERILDEHRQELDHLQREKENEISRLKENAYNLQVENKQLRKAHQDIYTQLLDVREQHINLKASKDHLTLTLEDHKTALVAAQVEGLEEKGKAFSPQEGRGNKEEKSRSKEREGEDESKKAVLEHSLSNPEELGINHHNTLSQTLEKQIQTESLHTTEGHFLASHPIITVGNAVIAHHVTAGQEDAKEHTQLRDMNFEINLNMNEAKNLNGDEFKEAKGTQYKSNMNKDRPEEDEQLVVAGSPEQEDQPDEQYDDENVDDSVHNREKRAGEEDNGENLYSEHDETEGHNSLIINRSRN</sequence>
<feature type="coiled-coil region" evidence="1">
    <location>
        <begin position="68"/>
        <end position="188"/>
    </location>
</feature>
<dbReference type="Proteomes" id="UP001059041">
    <property type="component" value="Linkage Group LG5"/>
</dbReference>